<evidence type="ECO:0000259" key="6">
    <source>
        <dbReference type="Pfam" id="PF14759"/>
    </source>
</evidence>
<keyword evidence="8" id="KW-1185">Reference proteome</keyword>
<dbReference type="Pfam" id="PF07992">
    <property type="entry name" value="Pyr_redox_2"/>
    <property type="match status" value="1"/>
</dbReference>
<dbReference type="GO" id="GO:0016651">
    <property type="term" value="F:oxidoreductase activity, acting on NAD(P)H"/>
    <property type="evidence" value="ECO:0007669"/>
    <property type="project" value="TreeGrafter"/>
</dbReference>
<comment type="cofactor">
    <cofactor evidence="1">
        <name>FAD</name>
        <dbReference type="ChEBI" id="CHEBI:57692"/>
    </cofactor>
</comment>
<name>A0A418SY68_9RHOB</name>
<evidence type="ECO:0000313" key="7">
    <source>
        <dbReference type="EMBL" id="RJE85850.1"/>
    </source>
</evidence>
<dbReference type="InterPro" id="IPR023753">
    <property type="entry name" value="FAD/NAD-binding_dom"/>
</dbReference>
<comment type="caution">
    <text evidence="7">The sequence shown here is derived from an EMBL/GenBank/DDBJ whole genome shotgun (WGS) entry which is preliminary data.</text>
</comment>
<dbReference type="PANTHER" id="PTHR43557">
    <property type="entry name" value="APOPTOSIS-INDUCING FACTOR 1"/>
    <property type="match status" value="1"/>
</dbReference>
<dbReference type="InterPro" id="IPR016156">
    <property type="entry name" value="FAD/NAD-linked_Rdtase_dimer_sf"/>
</dbReference>
<keyword evidence="4" id="KW-0560">Oxidoreductase</keyword>
<dbReference type="Proteomes" id="UP000284202">
    <property type="component" value="Unassembled WGS sequence"/>
</dbReference>
<keyword evidence="2" id="KW-0285">Flavoprotein</keyword>
<evidence type="ECO:0000256" key="2">
    <source>
        <dbReference type="ARBA" id="ARBA00022630"/>
    </source>
</evidence>
<sequence length="398" mass="43621">MSGRDQFVIIGASLAGLRAAEALREYGYDGNISIIGAENSAPYNRPPLSKQLLTGQQDFDELTFPVAEDLDLNWYLGISATGLDIAKREVKLSTENSLRYDRLLIATGVDPIVPPLPNVDLPGIHVLRRIEDAKQLRTDMNAGDHLVIVGAGFIGCEVAASARTLGLDVTIIDQADQPMARALPSEIAQVFRHIHEEEGVRFRFGRTVTGLTGEDRVRAVILDDGETIDADHILIGIGSRPTTHWLEGSGLILRNGVVCDAFCRAMNGEGRVAAAGDVAVFTHRGYNNSEMRIEHWTNAAQQGAAAALSLMDEHSPPYTPLPSFWTDQYSYKLQSIGVPGVATRFQVVSGSLADRKFLVECLKDDELVGVFALNMAPRMASYRRRMEIKMTQQNCQRS</sequence>
<dbReference type="SUPFAM" id="SSF51905">
    <property type="entry name" value="FAD/NAD(P)-binding domain"/>
    <property type="match status" value="2"/>
</dbReference>
<dbReference type="PRINTS" id="PR00368">
    <property type="entry name" value="FADPNR"/>
</dbReference>
<evidence type="ECO:0000256" key="1">
    <source>
        <dbReference type="ARBA" id="ARBA00001974"/>
    </source>
</evidence>
<feature type="domain" description="Reductase C-terminal" evidence="6">
    <location>
        <begin position="324"/>
        <end position="388"/>
    </location>
</feature>
<dbReference type="InterPro" id="IPR050446">
    <property type="entry name" value="FAD-oxidoreductase/Apoptosis"/>
</dbReference>
<dbReference type="SUPFAM" id="SSF55424">
    <property type="entry name" value="FAD/NAD-linked reductases, dimerisation (C-terminal) domain"/>
    <property type="match status" value="1"/>
</dbReference>
<dbReference type="PRINTS" id="PR00411">
    <property type="entry name" value="PNDRDTASEI"/>
</dbReference>
<dbReference type="InterPro" id="IPR036188">
    <property type="entry name" value="FAD/NAD-bd_sf"/>
</dbReference>
<dbReference type="Pfam" id="PF14759">
    <property type="entry name" value="Reductase_C"/>
    <property type="match status" value="1"/>
</dbReference>
<protein>
    <submittedName>
        <fullName evidence="7">FAD-dependent oxidoreductase</fullName>
    </submittedName>
</protein>
<accession>A0A418SY68</accession>
<dbReference type="EMBL" id="QZCG01000005">
    <property type="protein sequence ID" value="RJE85850.1"/>
    <property type="molecule type" value="Genomic_DNA"/>
</dbReference>
<dbReference type="OrthoDB" id="7809559at2"/>
<dbReference type="GO" id="GO:0005737">
    <property type="term" value="C:cytoplasm"/>
    <property type="evidence" value="ECO:0007669"/>
    <property type="project" value="TreeGrafter"/>
</dbReference>
<dbReference type="AlphaFoldDB" id="A0A418SY68"/>
<dbReference type="Gene3D" id="3.30.390.30">
    <property type="match status" value="1"/>
</dbReference>
<evidence type="ECO:0000256" key="4">
    <source>
        <dbReference type="ARBA" id="ARBA00023002"/>
    </source>
</evidence>
<dbReference type="RefSeq" id="WP_119747967.1">
    <property type="nucleotide sequence ID" value="NZ_QZCG01000005.1"/>
</dbReference>
<proteinExistence type="predicted"/>
<dbReference type="Gene3D" id="3.50.50.60">
    <property type="entry name" value="FAD/NAD(P)-binding domain"/>
    <property type="match status" value="2"/>
</dbReference>
<feature type="domain" description="FAD/NAD(P)-binding" evidence="5">
    <location>
        <begin position="6"/>
        <end position="303"/>
    </location>
</feature>
<organism evidence="7 8">
    <name type="scientific">Paracoccus onubensis</name>
    <dbReference type="NCBI Taxonomy" id="1675788"/>
    <lineage>
        <taxon>Bacteria</taxon>
        <taxon>Pseudomonadati</taxon>
        <taxon>Pseudomonadota</taxon>
        <taxon>Alphaproteobacteria</taxon>
        <taxon>Rhodobacterales</taxon>
        <taxon>Paracoccaceae</taxon>
        <taxon>Paracoccus</taxon>
    </lineage>
</organism>
<dbReference type="InterPro" id="IPR028202">
    <property type="entry name" value="Reductase_C"/>
</dbReference>
<evidence type="ECO:0000256" key="3">
    <source>
        <dbReference type="ARBA" id="ARBA00022827"/>
    </source>
</evidence>
<evidence type="ECO:0000259" key="5">
    <source>
        <dbReference type="Pfam" id="PF07992"/>
    </source>
</evidence>
<reference evidence="8" key="1">
    <citation type="submission" date="2018-09" db="EMBL/GenBank/DDBJ databases">
        <title>Acidovorax cavernicola nov. sp. isolated from Gruta de las Maravillas (Aracena, Spain).</title>
        <authorList>
            <person name="Jurado V."/>
            <person name="Gutierrez-Patricio S."/>
            <person name="Gonzalez-Pimentel J.L."/>
            <person name="Miller A.Z."/>
            <person name="Laiz L."/>
            <person name="Saiz-Jimenez C."/>
        </authorList>
    </citation>
    <scope>NUCLEOTIDE SEQUENCE [LARGE SCALE GENOMIC DNA]</scope>
    <source>
        <strain evidence="8">1011MAR3C25</strain>
    </source>
</reference>
<keyword evidence="3" id="KW-0274">FAD</keyword>
<gene>
    <name evidence="7" type="ORF">D3P04_08845</name>
</gene>
<evidence type="ECO:0000313" key="8">
    <source>
        <dbReference type="Proteomes" id="UP000284202"/>
    </source>
</evidence>
<dbReference type="PANTHER" id="PTHR43557:SF2">
    <property type="entry name" value="RIESKE DOMAIN-CONTAINING PROTEIN-RELATED"/>
    <property type="match status" value="1"/>
</dbReference>